<comment type="caution">
    <text evidence="8">The sequence shown here is derived from an EMBL/GenBank/DDBJ whole genome shotgun (WGS) entry which is preliminary data.</text>
</comment>
<evidence type="ECO:0000313" key="8">
    <source>
        <dbReference type="EMBL" id="NDW21704.1"/>
    </source>
</evidence>
<evidence type="ECO:0000259" key="7">
    <source>
        <dbReference type="Pfam" id="PF02687"/>
    </source>
</evidence>
<keyword evidence="5 6" id="KW-0472">Membrane</keyword>
<keyword evidence="3 6" id="KW-0812">Transmembrane</keyword>
<evidence type="ECO:0000256" key="1">
    <source>
        <dbReference type="ARBA" id="ARBA00004651"/>
    </source>
</evidence>
<dbReference type="Pfam" id="PF02687">
    <property type="entry name" value="FtsX"/>
    <property type="match status" value="1"/>
</dbReference>
<comment type="subcellular location">
    <subcellularLocation>
        <location evidence="1">Cell membrane</location>
        <topology evidence="1">Multi-pass membrane protein</topology>
    </subcellularLocation>
</comment>
<feature type="transmembrane region" description="Helical" evidence="6">
    <location>
        <begin position="744"/>
        <end position="763"/>
    </location>
</feature>
<dbReference type="RefSeq" id="WP_163111661.1">
    <property type="nucleotide sequence ID" value="NZ_JAAAWP010000005.1"/>
</dbReference>
<feature type="transmembrane region" description="Helical" evidence="6">
    <location>
        <begin position="353"/>
        <end position="374"/>
    </location>
</feature>
<dbReference type="AlphaFoldDB" id="A0A6L9MTY4"/>
<accession>A0A6L9MTY4</accession>
<dbReference type="EMBL" id="JAAAWP010000005">
    <property type="protein sequence ID" value="NDW21704.1"/>
    <property type="molecule type" value="Genomic_DNA"/>
</dbReference>
<reference evidence="8 9" key="1">
    <citation type="submission" date="2020-01" db="EMBL/GenBank/DDBJ databases">
        <title>Genomes of bacteria type strains.</title>
        <authorList>
            <person name="Chen J."/>
            <person name="Zhu S."/>
            <person name="Yang J."/>
        </authorList>
    </citation>
    <scope>NUCLEOTIDE SEQUENCE [LARGE SCALE GENOMIC DNA]</scope>
    <source>
        <strain evidence="8 9">LMG 22958</strain>
    </source>
</reference>
<evidence type="ECO:0000313" key="9">
    <source>
        <dbReference type="Proteomes" id="UP000478837"/>
    </source>
</evidence>
<dbReference type="GO" id="GO:0005886">
    <property type="term" value="C:plasma membrane"/>
    <property type="evidence" value="ECO:0007669"/>
    <property type="project" value="UniProtKB-SubCell"/>
</dbReference>
<proteinExistence type="predicted"/>
<evidence type="ECO:0000256" key="5">
    <source>
        <dbReference type="ARBA" id="ARBA00023136"/>
    </source>
</evidence>
<evidence type="ECO:0000256" key="2">
    <source>
        <dbReference type="ARBA" id="ARBA00022475"/>
    </source>
</evidence>
<feature type="transmembrane region" description="Helical" evidence="6">
    <location>
        <begin position="299"/>
        <end position="320"/>
    </location>
</feature>
<evidence type="ECO:0000256" key="4">
    <source>
        <dbReference type="ARBA" id="ARBA00022989"/>
    </source>
</evidence>
<feature type="transmembrane region" description="Helical" evidence="6">
    <location>
        <begin position="694"/>
        <end position="714"/>
    </location>
</feature>
<protein>
    <submittedName>
        <fullName evidence="8">FtsX-like permease family protein</fullName>
    </submittedName>
</protein>
<dbReference type="InterPro" id="IPR003838">
    <property type="entry name" value="ABC3_permease_C"/>
</dbReference>
<keyword evidence="9" id="KW-1185">Reference proteome</keyword>
<feature type="transmembrane region" description="Helical" evidence="6">
    <location>
        <begin position="27"/>
        <end position="51"/>
    </location>
</feature>
<keyword evidence="4 6" id="KW-1133">Transmembrane helix</keyword>
<gene>
    <name evidence="8" type="ORF">GTW09_09255</name>
</gene>
<organism evidence="8 9">
    <name type="scientific">Alteromonas hispanica</name>
    <dbReference type="NCBI Taxonomy" id="315421"/>
    <lineage>
        <taxon>Bacteria</taxon>
        <taxon>Pseudomonadati</taxon>
        <taxon>Pseudomonadota</taxon>
        <taxon>Gammaproteobacteria</taxon>
        <taxon>Alteromonadales</taxon>
        <taxon>Alteromonadaceae</taxon>
        <taxon>Alteromonas/Salinimonas group</taxon>
        <taxon>Alteromonas</taxon>
    </lineage>
</organism>
<feature type="domain" description="ABC3 transporter permease C-terminal" evidence="7">
    <location>
        <begin position="304"/>
        <end position="424"/>
    </location>
</feature>
<name>A0A6L9MTY4_9ALTE</name>
<keyword evidence="2" id="KW-1003">Cell membrane</keyword>
<sequence length="813" mass="90602">MNLTLHTNSVHDLKGAARRWRHAKFQFLVIALSVSLLTALISVLLQVGVVVGSDRPDFVGSKAKLVTLVRTNMSNIVKPVKGYHAEKLEKVEGVSKVAKLGVERSQIKVGKTLSDEVNIGFLNETLIELLTLPSDLKSLETNTQSVFVTAGFWQKYLSDFNVDEKPQITIYDTKTPYIVAGIVPDSMSRWSTLEIGVYAHDSQLEHFAPFRLTEREKADPQKLQNNIVYTRNYLRGAPQYYVFAKIEPGISIPDLMGAYGLVDLDVGNTVEFVEEQHKLLITEGVELNPITKNKILAQWQALLFLSSILLLAIVSSLLYSQIGQLIQRKKELTIKRAIGAKKADLFKECSLELLPNLIVSQVVSFGLYSFALTQMSNSETLTTYFQTEALAVDLALFIPVSLLVCLLLCAVFSLPYLSAMRRMTLSSSKSDSLTSSQLRVLKYSAFLQKVMLVTSVFLMTLTVHEIKKVADANTYSLDVIEFQVLSENYVALSENFKAGNFDNRFANKTAISFDSFVNPVAMRDTVSIEGQTKNAVEATSLHVSGNLFALANIKLLAGKSEMSRDEAVVNQHLALRFAKQLELTNLDDLLGLKLVVGGFMNTKVVEIAGIVENVPHYGFSNRERPMLYKPFSTIPTLLERGFFALIQQPHADDFEQFLTSWADENAGSYSIERESLVSRQLFNMEYLENTTRRSALLVSGILALLLLFNIFHISRTNLQLEEKRLGALLAIGANKKALSIQNGLAQVVPFFVTLPVVLLGVVISRRFLEDNLQVNIVNGQHFLIAVAVTFSLITLINILCAKHFLSRPISRML</sequence>
<feature type="transmembrane region" description="Helical" evidence="6">
    <location>
        <begin position="783"/>
        <end position="805"/>
    </location>
</feature>
<evidence type="ECO:0000256" key="6">
    <source>
        <dbReference type="SAM" id="Phobius"/>
    </source>
</evidence>
<dbReference type="Proteomes" id="UP000478837">
    <property type="component" value="Unassembled WGS sequence"/>
</dbReference>
<feature type="transmembrane region" description="Helical" evidence="6">
    <location>
        <begin position="394"/>
        <end position="419"/>
    </location>
</feature>
<evidence type="ECO:0000256" key="3">
    <source>
        <dbReference type="ARBA" id="ARBA00022692"/>
    </source>
</evidence>